<dbReference type="Proteomes" id="UP001155901">
    <property type="component" value="Unassembled WGS sequence"/>
</dbReference>
<evidence type="ECO:0000313" key="3">
    <source>
        <dbReference type="EMBL" id="MCP2009634.1"/>
    </source>
</evidence>
<keyword evidence="5" id="KW-1185">Reference proteome</keyword>
<dbReference type="EMBL" id="JAHTGR010000004">
    <property type="protein sequence ID" value="MBV6321121.1"/>
    <property type="molecule type" value="Genomic_DNA"/>
</dbReference>
<reference evidence="3" key="2">
    <citation type="submission" date="2022-03" db="EMBL/GenBank/DDBJ databases">
        <title>Genome Encyclopedia of Bacteria and Archaea VI: Functional Genomics of Type Strains.</title>
        <authorList>
            <person name="Whitman W."/>
        </authorList>
    </citation>
    <scope>NUCLEOTIDE SEQUENCE</scope>
    <source>
        <strain evidence="3">HSC-15S17</strain>
    </source>
</reference>
<evidence type="ECO:0000313" key="4">
    <source>
        <dbReference type="Proteomes" id="UP001155901"/>
    </source>
</evidence>
<dbReference type="Proteomes" id="UP001162889">
    <property type="component" value="Unassembled WGS sequence"/>
</dbReference>
<dbReference type="PANTHER" id="PTHR34109:SF1">
    <property type="entry name" value="VOC DOMAIN-CONTAINING PROTEIN"/>
    <property type="match status" value="1"/>
</dbReference>
<name>A0AA41H7E8_9BURK</name>
<organism evidence="2 4">
    <name type="scientific">Duganella violaceipulchra</name>
    <dbReference type="NCBI Taxonomy" id="2849652"/>
    <lineage>
        <taxon>Bacteria</taxon>
        <taxon>Pseudomonadati</taxon>
        <taxon>Pseudomonadota</taxon>
        <taxon>Betaproteobacteria</taxon>
        <taxon>Burkholderiales</taxon>
        <taxon>Oxalobacteraceae</taxon>
        <taxon>Telluria group</taxon>
        <taxon>Duganella</taxon>
    </lineage>
</organism>
<comment type="caution">
    <text evidence="2">The sequence shown here is derived from an EMBL/GenBank/DDBJ whole genome shotgun (WGS) entry which is preliminary data.</text>
</comment>
<dbReference type="InterPro" id="IPR037523">
    <property type="entry name" value="VOC_core"/>
</dbReference>
<protein>
    <submittedName>
        <fullName evidence="3">Glyoxalase superfamily protein PhnB</fullName>
    </submittedName>
    <submittedName>
        <fullName evidence="2">VOC family protein</fullName>
    </submittedName>
</protein>
<accession>A0AA41H7E8</accession>
<gene>
    <name evidence="2" type="ORF">KVP70_09260</name>
    <name evidence="3" type="ORF">L1274_003363</name>
</gene>
<dbReference type="Pfam" id="PF00903">
    <property type="entry name" value="Glyoxalase"/>
    <property type="match status" value="1"/>
</dbReference>
<feature type="domain" description="VOC" evidence="1">
    <location>
        <begin position="11"/>
        <end position="136"/>
    </location>
</feature>
<dbReference type="InterPro" id="IPR004360">
    <property type="entry name" value="Glyas_Fos-R_dOase_dom"/>
</dbReference>
<reference evidence="2" key="1">
    <citation type="submission" date="2021-07" db="EMBL/GenBank/DDBJ databases">
        <title>Characterization of violacein-producing bacteria and related species.</title>
        <authorList>
            <person name="Wilson H.S."/>
            <person name="De Leon M.E."/>
        </authorList>
    </citation>
    <scope>NUCLEOTIDE SEQUENCE</scope>
    <source>
        <strain evidence="2">HSC-15S17</strain>
    </source>
</reference>
<evidence type="ECO:0000313" key="2">
    <source>
        <dbReference type="EMBL" id="MBV6321121.1"/>
    </source>
</evidence>
<dbReference type="AlphaFoldDB" id="A0AA41H7E8"/>
<proteinExistence type="predicted"/>
<dbReference type="PANTHER" id="PTHR34109">
    <property type="entry name" value="BNAUNNG04460D PROTEIN-RELATED"/>
    <property type="match status" value="1"/>
</dbReference>
<dbReference type="RefSeq" id="WP_217941886.1">
    <property type="nucleotide sequence ID" value="NZ_JAHTGR010000004.1"/>
</dbReference>
<dbReference type="PROSITE" id="PS51819">
    <property type="entry name" value="VOC"/>
    <property type="match status" value="1"/>
</dbReference>
<evidence type="ECO:0000313" key="5">
    <source>
        <dbReference type="Proteomes" id="UP001162889"/>
    </source>
</evidence>
<evidence type="ECO:0000259" key="1">
    <source>
        <dbReference type="PROSITE" id="PS51819"/>
    </source>
</evidence>
<sequence length="157" mass="17066">MTAKVDPIPEGMHSVTPHLVVDGAADAIEFYKKAFKATETARIPGQNGRLIHAAVRIGDSTVMLVDEMPDFGNLGPKKLNGSPVTLHIYVPDVDATYAQAIAAGATERMPPADMFWGDRYGQVTDPFGHVWSIATHVKDMTPEEMNAEMKKQMPNCG</sequence>
<dbReference type="EMBL" id="JALJZU010000006">
    <property type="protein sequence ID" value="MCP2009634.1"/>
    <property type="molecule type" value="Genomic_DNA"/>
</dbReference>
<dbReference type="CDD" id="cd07246">
    <property type="entry name" value="VOC_like"/>
    <property type="match status" value="1"/>
</dbReference>